<dbReference type="AlphaFoldDB" id="A0A835VIK8"/>
<accession>A0A835VIK8</accession>
<dbReference type="EMBL" id="JADCNM010000001">
    <property type="protein sequence ID" value="KAG0501984.1"/>
    <property type="molecule type" value="Genomic_DNA"/>
</dbReference>
<dbReference type="InterPro" id="IPR027443">
    <property type="entry name" value="IPNS-like_sf"/>
</dbReference>
<proteinExistence type="predicted"/>
<organism evidence="1 2">
    <name type="scientific">Vanilla planifolia</name>
    <name type="common">Vanilla</name>
    <dbReference type="NCBI Taxonomy" id="51239"/>
    <lineage>
        <taxon>Eukaryota</taxon>
        <taxon>Viridiplantae</taxon>
        <taxon>Streptophyta</taxon>
        <taxon>Embryophyta</taxon>
        <taxon>Tracheophyta</taxon>
        <taxon>Spermatophyta</taxon>
        <taxon>Magnoliopsida</taxon>
        <taxon>Liliopsida</taxon>
        <taxon>Asparagales</taxon>
        <taxon>Orchidaceae</taxon>
        <taxon>Vanilloideae</taxon>
        <taxon>Vanilleae</taxon>
        <taxon>Vanilla</taxon>
    </lineage>
</organism>
<name>A0A835VIK8_VANPL</name>
<sequence length="73" mass="8234">IVSNGMYKSVVHRATLSREHTRISVVALTSPPLEAIVAPLLQLVDEVHRPIAFRATLFKEFITLRNNHSLEKT</sequence>
<evidence type="ECO:0000313" key="2">
    <source>
        <dbReference type="Proteomes" id="UP000639772"/>
    </source>
</evidence>
<gene>
    <name evidence="1" type="ORF">HPP92_002056</name>
</gene>
<evidence type="ECO:0008006" key="3">
    <source>
        <dbReference type="Google" id="ProtNLM"/>
    </source>
</evidence>
<dbReference type="Gene3D" id="2.60.120.330">
    <property type="entry name" value="B-lactam Antibiotic, Isopenicillin N Synthase, Chain"/>
    <property type="match status" value="1"/>
</dbReference>
<comment type="caution">
    <text evidence="1">The sequence shown here is derived from an EMBL/GenBank/DDBJ whole genome shotgun (WGS) entry which is preliminary data.</text>
</comment>
<feature type="non-terminal residue" evidence="1">
    <location>
        <position position="73"/>
    </location>
</feature>
<protein>
    <recommendedName>
        <fullName evidence="3">Isopenicillin N synthase-like Fe(2+) 2OG dioxygenase domain-containing protein</fullName>
    </recommendedName>
</protein>
<reference evidence="1 2" key="1">
    <citation type="journal article" date="2020" name="Nat. Food">
        <title>A phased Vanilla planifolia genome enables genetic improvement of flavour and production.</title>
        <authorList>
            <person name="Hasing T."/>
            <person name="Tang H."/>
            <person name="Brym M."/>
            <person name="Khazi F."/>
            <person name="Huang T."/>
            <person name="Chambers A.H."/>
        </authorList>
    </citation>
    <scope>NUCLEOTIDE SEQUENCE [LARGE SCALE GENOMIC DNA]</scope>
    <source>
        <tissue evidence="1">Leaf</tissue>
    </source>
</reference>
<dbReference type="Proteomes" id="UP000639772">
    <property type="component" value="Chromosome 1"/>
</dbReference>
<evidence type="ECO:0000313" key="1">
    <source>
        <dbReference type="EMBL" id="KAG0501984.1"/>
    </source>
</evidence>
<dbReference type="SUPFAM" id="SSF51197">
    <property type="entry name" value="Clavaminate synthase-like"/>
    <property type="match status" value="1"/>
</dbReference>
<feature type="non-terminal residue" evidence="1">
    <location>
        <position position="1"/>
    </location>
</feature>
<dbReference type="OrthoDB" id="781841at2759"/>